<evidence type="ECO:0000256" key="1">
    <source>
        <dbReference type="ARBA" id="ARBA00009083"/>
    </source>
</evidence>
<dbReference type="FunFam" id="4.10.830.10:FF:000002">
    <property type="entry name" value="40S ribosomal protein S29"/>
    <property type="match status" value="1"/>
</dbReference>
<proteinExistence type="inferred from homology"/>
<name>A0A8T2UFH7_CERRI</name>
<dbReference type="Proteomes" id="UP000825935">
    <property type="component" value="Chromosome 6"/>
</dbReference>
<dbReference type="EMBL" id="CM035411">
    <property type="protein sequence ID" value="KAH7434817.1"/>
    <property type="molecule type" value="Genomic_DNA"/>
</dbReference>
<dbReference type="AlphaFoldDB" id="A0A8T2UFH7"/>
<dbReference type="GO" id="GO:0022627">
    <property type="term" value="C:cytosolic small ribosomal subunit"/>
    <property type="evidence" value="ECO:0007669"/>
    <property type="project" value="TreeGrafter"/>
</dbReference>
<evidence type="ECO:0008006" key="6">
    <source>
        <dbReference type="Google" id="ProtNLM"/>
    </source>
</evidence>
<dbReference type="PANTHER" id="PTHR12010">
    <property type="entry name" value="40S RIBOSOMAL PROTEIN S29"/>
    <property type="match status" value="1"/>
</dbReference>
<keyword evidence="2" id="KW-0689">Ribosomal protein</keyword>
<sequence length="101" mass="11813">MGHAAVWNSHPKKYGAGSRACRVCGNGHGLVRKYNLMCCRQCFRIYAKDIGFVKELHASLQRFTYSAVRAISEEHFQLLATNDLKFSFILHFFYLRFQWTF</sequence>
<gene>
    <name evidence="4" type="ORF">KP509_06G036200</name>
</gene>
<dbReference type="InterPro" id="IPR001209">
    <property type="entry name" value="Ribosomal_uS14"/>
</dbReference>
<dbReference type="InterPro" id="IPR043140">
    <property type="entry name" value="Ribosomal_uS14_sf"/>
</dbReference>
<protein>
    <recommendedName>
        <fullName evidence="6">40S ribosomal protein S29</fullName>
    </recommendedName>
</protein>
<dbReference type="PANTHER" id="PTHR12010:SF2">
    <property type="entry name" value="40S RIBOSOMAL PROTEIN S29"/>
    <property type="match status" value="1"/>
</dbReference>
<evidence type="ECO:0000256" key="3">
    <source>
        <dbReference type="ARBA" id="ARBA00023274"/>
    </source>
</evidence>
<keyword evidence="3" id="KW-0687">Ribonucleoprotein</keyword>
<dbReference type="GO" id="GO:0002181">
    <property type="term" value="P:cytoplasmic translation"/>
    <property type="evidence" value="ECO:0007669"/>
    <property type="project" value="TreeGrafter"/>
</dbReference>
<keyword evidence="5" id="KW-1185">Reference proteome</keyword>
<dbReference type="InterPro" id="IPR039744">
    <property type="entry name" value="RIbosomal_uS14_euk_arc"/>
</dbReference>
<dbReference type="NCBIfam" id="NF004424">
    <property type="entry name" value="PRK05766.1"/>
    <property type="match status" value="1"/>
</dbReference>
<dbReference type="OrthoDB" id="1839402at2759"/>
<evidence type="ECO:0000313" key="4">
    <source>
        <dbReference type="EMBL" id="KAH7434817.1"/>
    </source>
</evidence>
<organism evidence="4 5">
    <name type="scientific">Ceratopteris richardii</name>
    <name type="common">Triangle waterfern</name>
    <dbReference type="NCBI Taxonomy" id="49495"/>
    <lineage>
        <taxon>Eukaryota</taxon>
        <taxon>Viridiplantae</taxon>
        <taxon>Streptophyta</taxon>
        <taxon>Embryophyta</taxon>
        <taxon>Tracheophyta</taxon>
        <taxon>Polypodiopsida</taxon>
        <taxon>Polypodiidae</taxon>
        <taxon>Polypodiales</taxon>
        <taxon>Pteridineae</taxon>
        <taxon>Pteridaceae</taxon>
        <taxon>Parkerioideae</taxon>
        <taxon>Ceratopteris</taxon>
    </lineage>
</organism>
<dbReference type="Pfam" id="PF00253">
    <property type="entry name" value="Ribosomal_S14"/>
    <property type="match status" value="1"/>
</dbReference>
<evidence type="ECO:0000313" key="5">
    <source>
        <dbReference type="Proteomes" id="UP000825935"/>
    </source>
</evidence>
<dbReference type="GO" id="GO:0003735">
    <property type="term" value="F:structural constituent of ribosome"/>
    <property type="evidence" value="ECO:0007669"/>
    <property type="project" value="InterPro"/>
</dbReference>
<dbReference type="GO" id="GO:0008270">
    <property type="term" value="F:zinc ion binding"/>
    <property type="evidence" value="ECO:0007669"/>
    <property type="project" value="InterPro"/>
</dbReference>
<comment type="caution">
    <text evidence="4">The sequence shown here is derived from an EMBL/GenBank/DDBJ whole genome shotgun (WGS) entry which is preliminary data.</text>
</comment>
<dbReference type="Gene3D" id="4.10.830.10">
    <property type="entry name" value="30s Ribosomal Protein S14, Chain N"/>
    <property type="match status" value="1"/>
</dbReference>
<accession>A0A8T2UFH7</accession>
<evidence type="ECO:0000256" key="2">
    <source>
        <dbReference type="ARBA" id="ARBA00022980"/>
    </source>
</evidence>
<comment type="similarity">
    <text evidence="1">Belongs to the universal ribosomal protein uS14 family.</text>
</comment>
<reference evidence="4" key="1">
    <citation type="submission" date="2021-08" db="EMBL/GenBank/DDBJ databases">
        <title>WGS assembly of Ceratopteris richardii.</title>
        <authorList>
            <person name="Marchant D.B."/>
            <person name="Chen G."/>
            <person name="Jenkins J."/>
            <person name="Shu S."/>
            <person name="Leebens-Mack J."/>
            <person name="Grimwood J."/>
            <person name="Schmutz J."/>
            <person name="Soltis P."/>
            <person name="Soltis D."/>
            <person name="Chen Z.-H."/>
        </authorList>
    </citation>
    <scope>NUCLEOTIDE SEQUENCE</scope>
    <source>
        <strain evidence="4">Whitten #5841</strain>
        <tissue evidence="4">Leaf</tissue>
    </source>
</reference>